<sequence length="81" mass="9425">MSIIYLIAPFLIPPVISILNRKLGYLSIVLASLYLLIFSLYKYPYELNTPFITMSTIVWILTSIFSIKYDNYGNCYPPYMV</sequence>
<keyword evidence="1" id="KW-0472">Membrane</keyword>
<evidence type="ECO:0000256" key="1">
    <source>
        <dbReference type="SAM" id="Phobius"/>
    </source>
</evidence>
<dbReference type="RefSeq" id="WP_229571848.1">
    <property type="nucleotide sequence ID" value="NZ_AP025226.1"/>
</dbReference>
<gene>
    <name evidence="2" type="ORF">SACC_09000</name>
</gene>
<name>A0AAQ4CQ02_9CREN</name>
<feature type="transmembrane region" description="Helical" evidence="1">
    <location>
        <begin position="47"/>
        <end position="67"/>
    </location>
</feature>
<dbReference type="AlphaFoldDB" id="A0AAQ4CQ02"/>
<protein>
    <submittedName>
        <fullName evidence="2">Uncharacterized protein</fullName>
    </submittedName>
</protein>
<evidence type="ECO:0000313" key="2">
    <source>
        <dbReference type="EMBL" id="BDB97883.1"/>
    </source>
</evidence>
<dbReference type="GeneID" id="68865644"/>
<keyword evidence="1" id="KW-1133">Transmembrane helix</keyword>
<reference evidence="2 3" key="1">
    <citation type="journal article" date="2022" name="Microbiol. Resour. Announc.">
        <title>Complete Genome Sequence of the Hyperthermophilic and Acidophilic Archaeon Saccharolobus caldissimus Strain HS-3T.</title>
        <authorList>
            <person name="Sakai H.D."/>
            <person name="Kurosawa N."/>
        </authorList>
    </citation>
    <scope>NUCLEOTIDE SEQUENCE [LARGE SCALE GENOMIC DNA]</scope>
    <source>
        <strain evidence="2 3">JCM32116</strain>
    </source>
</reference>
<proteinExistence type="predicted"/>
<keyword evidence="3" id="KW-1185">Reference proteome</keyword>
<feature type="transmembrane region" description="Helical" evidence="1">
    <location>
        <begin position="23"/>
        <end position="41"/>
    </location>
</feature>
<dbReference type="EMBL" id="AP025226">
    <property type="protein sequence ID" value="BDB97883.1"/>
    <property type="molecule type" value="Genomic_DNA"/>
</dbReference>
<accession>A0AAQ4CQ02</accession>
<keyword evidence="1" id="KW-0812">Transmembrane</keyword>
<organism evidence="2 3">
    <name type="scientific">Saccharolobus caldissimus</name>
    <dbReference type="NCBI Taxonomy" id="1702097"/>
    <lineage>
        <taxon>Archaea</taxon>
        <taxon>Thermoproteota</taxon>
        <taxon>Thermoprotei</taxon>
        <taxon>Sulfolobales</taxon>
        <taxon>Sulfolobaceae</taxon>
        <taxon>Saccharolobus</taxon>
    </lineage>
</organism>
<dbReference type="Proteomes" id="UP001319921">
    <property type="component" value="Chromosome"/>
</dbReference>
<evidence type="ECO:0000313" key="3">
    <source>
        <dbReference type="Proteomes" id="UP001319921"/>
    </source>
</evidence>
<dbReference type="KEGG" id="scas:SACC_09000"/>